<dbReference type="AlphaFoldDB" id="A0A420EI99"/>
<dbReference type="Proteomes" id="UP000286482">
    <property type="component" value="Unassembled WGS sequence"/>
</dbReference>
<evidence type="ECO:0000313" key="2">
    <source>
        <dbReference type="Proteomes" id="UP000286482"/>
    </source>
</evidence>
<dbReference type="EMBL" id="RAQO01000004">
    <property type="protein sequence ID" value="RKF20451.1"/>
    <property type="molecule type" value="Genomic_DNA"/>
</dbReference>
<accession>A0A420EI99</accession>
<comment type="caution">
    <text evidence="1">The sequence shown here is derived from an EMBL/GenBank/DDBJ whole genome shotgun (WGS) entry which is preliminary data.</text>
</comment>
<evidence type="ECO:0008006" key="3">
    <source>
        <dbReference type="Google" id="ProtNLM"/>
    </source>
</evidence>
<name>A0A420EI99_9ALTE</name>
<dbReference type="RefSeq" id="WP_120354456.1">
    <property type="nucleotide sequence ID" value="NZ_RAQO01000004.1"/>
</dbReference>
<dbReference type="OrthoDB" id="9801455at2"/>
<gene>
    <name evidence="1" type="ORF">DBZ36_04030</name>
</gene>
<dbReference type="SUPFAM" id="SSF75005">
    <property type="entry name" value="Arabinanase/levansucrase/invertase"/>
    <property type="match status" value="1"/>
</dbReference>
<keyword evidence="2" id="KW-1185">Reference proteome</keyword>
<dbReference type="InterPro" id="IPR023296">
    <property type="entry name" value="Glyco_hydro_beta-prop_sf"/>
</dbReference>
<proteinExistence type="predicted"/>
<sequence>MKNLKWQKKGLIFNPGQHTLANNCHSFAQSPQALVFDDYVRIYFSTRLKEPDNMYRSHVSYVDFDIEMQTIIAVAKNSVIPLGELGCFDEHGIFPINPVQHDGRILAYTCGWSRRKSVSVETAIGFAESFDGGVTFQKKGLGPIMAASSHEPYLVGDAFVKFFEGKFHMWYMFGVTWKKFDTEAAPDRVYKIGHAVSDDAINWNRSSGHQVVPDHLHADESMALPTVFFHDKKYHMIFCFRESFDFRKNSGRSYRLGYAYSDDLVNWKRNDSLLGIDCSLDGWDSEMLCYPHVFKVREQVYLLYNGNKFGESGFGLAALDV</sequence>
<protein>
    <recommendedName>
        <fullName evidence="3">Glycosylase</fullName>
    </recommendedName>
</protein>
<evidence type="ECO:0000313" key="1">
    <source>
        <dbReference type="EMBL" id="RKF20451.1"/>
    </source>
</evidence>
<dbReference type="Gene3D" id="2.115.10.20">
    <property type="entry name" value="Glycosyl hydrolase domain, family 43"/>
    <property type="match status" value="2"/>
</dbReference>
<reference evidence="1 2" key="1">
    <citation type="submission" date="2018-09" db="EMBL/GenBank/DDBJ databases">
        <authorList>
            <person name="Wang Z."/>
        </authorList>
    </citation>
    <scope>NUCLEOTIDE SEQUENCE [LARGE SCALE GENOMIC DNA]</scope>
    <source>
        <strain evidence="1 2">ALS 81</strain>
    </source>
</reference>
<organism evidence="1 2">
    <name type="scientific">Alginatibacterium sediminis</name>
    <dbReference type="NCBI Taxonomy" id="2164068"/>
    <lineage>
        <taxon>Bacteria</taxon>
        <taxon>Pseudomonadati</taxon>
        <taxon>Pseudomonadota</taxon>
        <taxon>Gammaproteobacteria</taxon>
        <taxon>Alteromonadales</taxon>
        <taxon>Alteromonadaceae</taxon>
        <taxon>Alginatibacterium</taxon>
    </lineage>
</organism>